<dbReference type="AlphaFoldDB" id="A0A9J6GUI1"/>
<evidence type="ECO:0000313" key="2">
    <source>
        <dbReference type="Proteomes" id="UP000821853"/>
    </source>
</evidence>
<proteinExistence type="predicted"/>
<comment type="caution">
    <text evidence="1">The sequence shown here is derived from an EMBL/GenBank/DDBJ whole genome shotgun (WGS) entry which is preliminary data.</text>
</comment>
<keyword evidence="2" id="KW-1185">Reference proteome</keyword>
<evidence type="ECO:0000313" key="1">
    <source>
        <dbReference type="EMBL" id="KAH9378384.1"/>
    </source>
</evidence>
<sequence>MKLEMRTQSSSGSRVKRKRLQLESQLCMKKNTKTFWENPTGAMPTSMVVSHLSTCDAHEGGELLPSDYAILLNDLKNKFSSEERRGKKVEYLTLAPHSWSPERAMEFFGASERQVREAMKIKATSGILGTPGKKNVVAELVKK</sequence>
<organism evidence="1 2">
    <name type="scientific">Haemaphysalis longicornis</name>
    <name type="common">Bush tick</name>
    <dbReference type="NCBI Taxonomy" id="44386"/>
    <lineage>
        <taxon>Eukaryota</taxon>
        <taxon>Metazoa</taxon>
        <taxon>Ecdysozoa</taxon>
        <taxon>Arthropoda</taxon>
        <taxon>Chelicerata</taxon>
        <taxon>Arachnida</taxon>
        <taxon>Acari</taxon>
        <taxon>Parasitiformes</taxon>
        <taxon>Ixodida</taxon>
        <taxon>Ixodoidea</taxon>
        <taxon>Ixodidae</taxon>
        <taxon>Haemaphysalinae</taxon>
        <taxon>Haemaphysalis</taxon>
    </lineage>
</organism>
<accession>A0A9J6GUI1</accession>
<dbReference type="OrthoDB" id="7700504at2759"/>
<dbReference type="EMBL" id="JABSTR010000008">
    <property type="protein sequence ID" value="KAH9378384.1"/>
    <property type="molecule type" value="Genomic_DNA"/>
</dbReference>
<dbReference type="Proteomes" id="UP000821853">
    <property type="component" value="Unassembled WGS sequence"/>
</dbReference>
<protein>
    <submittedName>
        <fullName evidence="1">Uncharacterized protein</fullName>
    </submittedName>
</protein>
<dbReference type="VEuPathDB" id="VectorBase:HLOH_059241"/>
<gene>
    <name evidence="1" type="ORF">HPB48_013837</name>
</gene>
<name>A0A9J6GUI1_HAELO</name>
<reference evidence="1 2" key="1">
    <citation type="journal article" date="2020" name="Cell">
        <title>Large-Scale Comparative Analyses of Tick Genomes Elucidate Their Genetic Diversity and Vector Capacities.</title>
        <authorList>
            <consortium name="Tick Genome and Microbiome Consortium (TIGMIC)"/>
            <person name="Jia N."/>
            <person name="Wang J."/>
            <person name="Shi W."/>
            <person name="Du L."/>
            <person name="Sun Y."/>
            <person name="Zhan W."/>
            <person name="Jiang J.F."/>
            <person name="Wang Q."/>
            <person name="Zhang B."/>
            <person name="Ji P."/>
            <person name="Bell-Sakyi L."/>
            <person name="Cui X.M."/>
            <person name="Yuan T.T."/>
            <person name="Jiang B.G."/>
            <person name="Yang W.F."/>
            <person name="Lam T.T."/>
            <person name="Chang Q.C."/>
            <person name="Ding S.J."/>
            <person name="Wang X.J."/>
            <person name="Zhu J.G."/>
            <person name="Ruan X.D."/>
            <person name="Zhao L."/>
            <person name="Wei J.T."/>
            <person name="Ye R.Z."/>
            <person name="Que T.C."/>
            <person name="Du C.H."/>
            <person name="Zhou Y.H."/>
            <person name="Cheng J.X."/>
            <person name="Dai P.F."/>
            <person name="Guo W.B."/>
            <person name="Han X.H."/>
            <person name="Huang E.J."/>
            <person name="Li L.F."/>
            <person name="Wei W."/>
            <person name="Gao Y.C."/>
            <person name="Liu J.Z."/>
            <person name="Shao H.Z."/>
            <person name="Wang X."/>
            <person name="Wang C.C."/>
            <person name="Yang T.C."/>
            <person name="Huo Q.B."/>
            <person name="Li W."/>
            <person name="Chen H.Y."/>
            <person name="Chen S.E."/>
            <person name="Zhou L.G."/>
            <person name="Ni X.B."/>
            <person name="Tian J.H."/>
            <person name="Sheng Y."/>
            <person name="Liu T."/>
            <person name="Pan Y.S."/>
            <person name="Xia L.Y."/>
            <person name="Li J."/>
            <person name="Zhao F."/>
            <person name="Cao W.C."/>
        </authorList>
    </citation>
    <scope>NUCLEOTIDE SEQUENCE [LARGE SCALE GENOMIC DNA]</scope>
    <source>
        <strain evidence="1">HaeL-2018</strain>
    </source>
</reference>